<reference evidence="2 3" key="1">
    <citation type="journal article" date="2023" name="Plants (Basel)">
        <title>Bridging the Gap: Combining Genomics and Transcriptomics Approaches to Understand Stylosanthes scabra, an Orphan Legume from the Brazilian Caatinga.</title>
        <authorList>
            <person name="Ferreira-Neto J.R.C."/>
            <person name="da Silva M.D."/>
            <person name="Binneck E."/>
            <person name="de Melo N.F."/>
            <person name="da Silva R.H."/>
            <person name="de Melo A.L.T.M."/>
            <person name="Pandolfi V."/>
            <person name="Bustamante F.O."/>
            <person name="Brasileiro-Vidal A.C."/>
            <person name="Benko-Iseppon A.M."/>
        </authorList>
    </citation>
    <scope>NUCLEOTIDE SEQUENCE [LARGE SCALE GENOMIC DNA]</scope>
    <source>
        <tissue evidence="2">Leaves</tissue>
    </source>
</reference>
<evidence type="ECO:0000313" key="3">
    <source>
        <dbReference type="Proteomes" id="UP001341840"/>
    </source>
</evidence>
<organism evidence="2 3">
    <name type="scientific">Stylosanthes scabra</name>
    <dbReference type="NCBI Taxonomy" id="79078"/>
    <lineage>
        <taxon>Eukaryota</taxon>
        <taxon>Viridiplantae</taxon>
        <taxon>Streptophyta</taxon>
        <taxon>Embryophyta</taxon>
        <taxon>Tracheophyta</taxon>
        <taxon>Spermatophyta</taxon>
        <taxon>Magnoliopsida</taxon>
        <taxon>eudicotyledons</taxon>
        <taxon>Gunneridae</taxon>
        <taxon>Pentapetalae</taxon>
        <taxon>rosids</taxon>
        <taxon>fabids</taxon>
        <taxon>Fabales</taxon>
        <taxon>Fabaceae</taxon>
        <taxon>Papilionoideae</taxon>
        <taxon>50 kb inversion clade</taxon>
        <taxon>dalbergioids sensu lato</taxon>
        <taxon>Dalbergieae</taxon>
        <taxon>Pterocarpus clade</taxon>
        <taxon>Stylosanthes</taxon>
    </lineage>
</organism>
<gene>
    <name evidence="2" type="ORF">PIB30_058251</name>
</gene>
<dbReference type="Proteomes" id="UP001341840">
    <property type="component" value="Unassembled WGS sequence"/>
</dbReference>
<sequence>MLEFMSQLQIALFSFFQQSLLLCGHGFCPFHRLCGDLYFPSLSLEELSQGSFQLLDTLVWGYHSLLRGKLGDAVVSTLVVELSVHHLQLGGLAFVSRLDSKVYSPQTAPMLSTDVPNNDPMDLNRERE</sequence>
<dbReference type="EMBL" id="JASCZI010242142">
    <property type="protein sequence ID" value="MED6209803.1"/>
    <property type="molecule type" value="Genomic_DNA"/>
</dbReference>
<feature type="region of interest" description="Disordered" evidence="1">
    <location>
        <begin position="109"/>
        <end position="128"/>
    </location>
</feature>
<protein>
    <submittedName>
        <fullName evidence="2">Uncharacterized protein</fullName>
    </submittedName>
</protein>
<name>A0ABU6YL39_9FABA</name>
<evidence type="ECO:0000313" key="2">
    <source>
        <dbReference type="EMBL" id="MED6209803.1"/>
    </source>
</evidence>
<evidence type="ECO:0000256" key="1">
    <source>
        <dbReference type="SAM" id="MobiDB-lite"/>
    </source>
</evidence>
<keyword evidence="3" id="KW-1185">Reference proteome</keyword>
<comment type="caution">
    <text evidence="2">The sequence shown here is derived from an EMBL/GenBank/DDBJ whole genome shotgun (WGS) entry which is preliminary data.</text>
</comment>
<accession>A0ABU6YL39</accession>
<proteinExistence type="predicted"/>